<dbReference type="Pfam" id="PF00085">
    <property type="entry name" value="Thioredoxin"/>
    <property type="match status" value="1"/>
</dbReference>
<keyword evidence="2" id="KW-0472">Membrane</keyword>
<dbReference type="PROSITE" id="PS51352">
    <property type="entry name" value="THIOREDOXIN_2"/>
    <property type="match status" value="1"/>
</dbReference>
<feature type="signal peptide" evidence="3">
    <location>
        <begin position="1"/>
        <end position="21"/>
    </location>
</feature>
<protein>
    <submittedName>
        <fullName evidence="5">Thioredoxin family protein</fullName>
    </submittedName>
</protein>
<dbReference type="OMA" id="KMFVHET"/>
<dbReference type="PRINTS" id="PR00421">
    <property type="entry name" value="THIOREDOXIN"/>
</dbReference>
<evidence type="ECO:0000259" key="4">
    <source>
        <dbReference type="PROSITE" id="PS51352"/>
    </source>
</evidence>
<accession>G0QJ40</accession>
<dbReference type="GeneID" id="14910958"/>
<reference evidence="5 6" key="1">
    <citation type="submission" date="2011-07" db="EMBL/GenBank/DDBJ databases">
        <authorList>
            <person name="Coyne R."/>
            <person name="Brami D."/>
            <person name="Johnson J."/>
            <person name="Hostetler J."/>
            <person name="Hannick L."/>
            <person name="Clark T."/>
            <person name="Cassidy-Hanley D."/>
            <person name="Inman J."/>
        </authorList>
    </citation>
    <scope>NUCLEOTIDE SEQUENCE [LARGE SCALE GENOMIC DNA]</scope>
    <source>
        <strain evidence="5 6">G5</strain>
    </source>
</reference>
<dbReference type="RefSeq" id="XP_004040068.1">
    <property type="nucleotide sequence ID" value="XM_004040020.1"/>
</dbReference>
<feature type="region of interest" description="Disordered" evidence="1">
    <location>
        <begin position="193"/>
        <end position="224"/>
    </location>
</feature>
<dbReference type="AlphaFoldDB" id="G0QJ40"/>
<dbReference type="FunCoup" id="G0QJ40">
    <property type="interactions" value="56"/>
</dbReference>
<evidence type="ECO:0000313" key="6">
    <source>
        <dbReference type="Proteomes" id="UP000008983"/>
    </source>
</evidence>
<dbReference type="Proteomes" id="UP000008983">
    <property type="component" value="Unassembled WGS sequence"/>
</dbReference>
<organism evidence="5 6">
    <name type="scientific">Ichthyophthirius multifiliis</name>
    <name type="common">White spot disease agent</name>
    <name type="synonym">Ich</name>
    <dbReference type="NCBI Taxonomy" id="5932"/>
    <lineage>
        <taxon>Eukaryota</taxon>
        <taxon>Sar</taxon>
        <taxon>Alveolata</taxon>
        <taxon>Ciliophora</taxon>
        <taxon>Intramacronucleata</taxon>
        <taxon>Oligohymenophorea</taxon>
        <taxon>Hymenostomatida</taxon>
        <taxon>Ophryoglenina</taxon>
        <taxon>Ichthyophthirius</taxon>
    </lineage>
</organism>
<proteinExistence type="predicted"/>
<dbReference type="InParanoid" id="G0QJ40"/>
<dbReference type="eggNOG" id="KOG0191">
    <property type="taxonomic scope" value="Eukaryota"/>
</dbReference>
<dbReference type="GO" id="GO:0005783">
    <property type="term" value="C:endoplasmic reticulum"/>
    <property type="evidence" value="ECO:0007669"/>
    <property type="project" value="TreeGrafter"/>
</dbReference>
<dbReference type="PANTHER" id="PTHR45672">
    <property type="entry name" value="PROTEIN DISULFIDE-ISOMERASE C17H9.14C-RELATED"/>
    <property type="match status" value="1"/>
</dbReference>
<feature type="chain" id="PRO_5003408043" evidence="3">
    <location>
        <begin position="22"/>
        <end position="224"/>
    </location>
</feature>
<keyword evidence="6" id="KW-1185">Reference proteome</keyword>
<feature type="transmembrane region" description="Helical" evidence="2">
    <location>
        <begin position="161"/>
        <end position="182"/>
    </location>
</feature>
<feature type="compositionally biased region" description="Polar residues" evidence="1">
    <location>
        <begin position="209"/>
        <end position="218"/>
    </location>
</feature>
<dbReference type="InterPro" id="IPR051063">
    <property type="entry name" value="PDI"/>
</dbReference>
<dbReference type="OrthoDB" id="72053at2759"/>
<dbReference type="Gene3D" id="3.40.30.10">
    <property type="entry name" value="Glutaredoxin"/>
    <property type="match status" value="1"/>
</dbReference>
<feature type="domain" description="Thioredoxin" evidence="4">
    <location>
        <begin position="7"/>
        <end position="133"/>
    </location>
</feature>
<keyword evidence="3" id="KW-0732">Signal</keyword>
<dbReference type="InterPro" id="IPR013766">
    <property type="entry name" value="Thioredoxin_domain"/>
</dbReference>
<keyword evidence="2" id="KW-0812">Transmembrane</keyword>
<dbReference type="SUPFAM" id="SSF52833">
    <property type="entry name" value="Thioredoxin-like"/>
    <property type="match status" value="1"/>
</dbReference>
<dbReference type="InterPro" id="IPR036249">
    <property type="entry name" value="Thioredoxin-like_sf"/>
</dbReference>
<evidence type="ECO:0000256" key="1">
    <source>
        <dbReference type="SAM" id="MobiDB-lite"/>
    </source>
</evidence>
<evidence type="ECO:0000256" key="2">
    <source>
        <dbReference type="SAM" id="Phobius"/>
    </source>
</evidence>
<keyword evidence="2" id="KW-1133">Transmembrane helix</keyword>
<dbReference type="EMBL" id="GL983048">
    <property type="protein sequence ID" value="EGR34764.1"/>
    <property type="molecule type" value="Genomic_DNA"/>
</dbReference>
<evidence type="ECO:0000313" key="5">
    <source>
        <dbReference type="EMBL" id="EGR34764.1"/>
    </source>
</evidence>
<dbReference type="GO" id="GO:0006457">
    <property type="term" value="P:protein folding"/>
    <property type="evidence" value="ECO:0007669"/>
    <property type="project" value="TreeGrafter"/>
</dbReference>
<sequence length="224" mass="25245">MFKNIILLISILIIIQTHTFSENTKVKQLSKENFVQETGIGSGIITKPSIGMFYAPWCGHCKRLIPTFEELSNAQEKATVFAVDCTVERGICDQFEVKGYPTIYYFSTGYQAHKYKGQRVLDNFIEFINSQHLSAETTDINFDINKTESSFINKLGESTTVILIVVAVLVFLIILVTFLCLCGSSCNDKNTQNKFDQTPDVGNDDVTDDQNQYSSSTRSKSKRE</sequence>
<evidence type="ECO:0000256" key="3">
    <source>
        <dbReference type="SAM" id="SignalP"/>
    </source>
</evidence>
<dbReference type="GO" id="GO:0003756">
    <property type="term" value="F:protein disulfide isomerase activity"/>
    <property type="evidence" value="ECO:0007669"/>
    <property type="project" value="TreeGrafter"/>
</dbReference>
<dbReference type="STRING" id="857967.G0QJ40"/>
<name>G0QJ40_ICHMU</name>
<gene>
    <name evidence="5" type="ORF">IMG5_206931</name>
</gene>